<accession>A0ABD0P0U8</accession>
<sequence>DGEFTFSDTQQVEQTPPAASQLLQNTDTTDSNTAPASVHFPDRGPTQTFGTHEMEASLQGQRNEELCERAGEEQQLQREATMRCLVDIQRRAERRWQRDRDRQLLR</sequence>
<feature type="region of interest" description="Disordered" evidence="1">
    <location>
        <begin position="1"/>
        <end position="50"/>
    </location>
</feature>
<feature type="compositionally biased region" description="Polar residues" evidence="1">
    <location>
        <begin position="1"/>
        <end position="35"/>
    </location>
</feature>
<comment type="caution">
    <text evidence="2">The sequence shown here is derived from an EMBL/GenBank/DDBJ whole genome shotgun (WGS) entry which is preliminary data.</text>
</comment>
<gene>
    <name evidence="2" type="ORF">M9458_035854</name>
</gene>
<evidence type="ECO:0000313" key="3">
    <source>
        <dbReference type="Proteomes" id="UP001529510"/>
    </source>
</evidence>
<evidence type="ECO:0000313" key="2">
    <source>
        <dbReference type="EMBL" id="KAL0167632.1"/>
    </source>
</evidence>
<feature type="non-terminal residue" evidence="2">
    <location>
        <position position="1"/>
    </location>
</feature>
<organism evidence="2 3">
    <name type="scientific">Cirrhinus mrigala</name>
    <name type="common">Mrigala</name>
    <dbReference type="NCBI Taxonomy" id="683832"/>
    <lineage>
        <taxon>Eukaryota</taxon>
        <taxon>Metazoa</taxon>
        <taxon>Chordata</taxon>
        <taxon>Craniata</taxon>
        <taxon>Vertebrata</taxon>
        <taxon>Euteleostomi</taxon>
        <taxon>Actinopterygii</taxon>
        <taxon>Neopterygii</taxon>
        <taxon>Teleostei</taxon>
        <taxon>Ostariophysi</taxon>
        <taxon>Cypriniformes</taxon>
        <taxon>Cyprinidae</taxon>
        <taxon>Labeoninae</taxon>
        <taxon>Labeonini</taxon>
        <taxon>Cirrhinus</taxon>
    </lineage>
</organism>
<evidence type="ECO:0000256" key="1">
    <source>
        <dbReference type="SAM" id="MobiDB-lite"/>
    </source>
</evidence>
<name>A0ABD0P0U8_CIRMR</name>
<protein>
    <submittedName>
        <fullName evidence="2">Uncharacterized protein</fullName>
    </submittedName>
</protein>
<keyword evidence="3" id="KW-1185">Reference proteome</keyword>
<dbReference type="AlphaFoldDB" id="A0ABD0P0U8"/>
<reference evidence="2 3" key="1">
    <citation type="submission" date="2024-05" db="EMBL/GenBank/DDBJ databases">
        <title>Genome sequencing and assembly of Indian major carp, Cirrhinus mrigala (Hamilton, 1822).</title>
        <authorList>
            <person name="Mohindra V."/>
            <person name="Chowdhury L.M."/>
            <person name="Lal K."/>
            <person name="Jena J.K."/>
        </authorList>
    </citation>
    <scope>NUCLEOTIDE SEQUENCE [LARGE SCALE GENOMIC DNA]</scope>
    <source>
        <strain evidence="2">CM1030</strain>
        <tissue evidence="2">Blood</tissue>
    </source>
</reference>
<dbReference type="Proteomes" id="UP001529510">
    <property type="component" value="Unassembled WGS sequence"/>
</dbReference>
<dbReference type="EMBL" id="JAMKFB020000018">
    <property type="protein sequence ID" value="KAL0167632.1"/>
    <property type="molecule type" value="Genomic_DNA"/>
</dbReference>
<proteinExistence type="predicted"/>
<feature type="non-terminal residue" evidence="2">
    <location>
        <position position="106"/>
    </location>
</feature>